<evidence type="ECO:0008006" key="5">
    <source>
        <dbReference type="Google" id="ProtNLM"/>
    </source>
</evidence>
<name>A0A7S4EK02_9STRA</name>
<dbReference type="SUPFAM" id="SSF46579">
    <property type="entry name" value="Prefoldin"/>
    <property type="match status" value="1"/>
</dbReference>
<reference evidence="4" key="1">
    <citation type="submission" date="2021-01" db="EMBL/GenBank/DDBJ databases">
        <authorList>
            <person name="Corre E."/>
            <person name="Pelletier E."/>
            <person name="Niang G."/>
            <person name="Scheremetjew M."/>
            <person name="Finn R."/>
            <person name="Kale V."/>
            <person name="Holt S."/>
            <person name="Cochrane G."/>
            <person name="Meng A."/>
            <person name="Brown T."/>
            <person name="Cohen L."/>
        </authorList>
    </citation>
    <scope>NUCLEOTIDE SEQUENCE</scope>
    <source>
        <strain evidence="4">10249 10 AB</strain>
    </source>
</reference>
<dbReference type="GO" id="GO:0051082">
    <property type="term" value="F:unfolded protein binding"/>
    <property type="evidence" value="ECO:0007669"/>
    <property type="project" value="InterPro"/>
</dbReference>
<evidence type="ECO:0000313" key="4">
    <source>
        <dbReference type="EMBL" id="CAE0719051.1"/>
    </source>
</evidence>
<comment type="similarity">
    <text evidence="1">Belongs to the prefoldin subunit beta family.</text>
</comment>
<evidence type="ECO:0000256" key="2">
    <source>
        <dbReference type="ARBA" id="ARBA00023186"/>
    </source>
</evidence>
<gene>
    <name evidence="4" type="ORF">PAUS00366_LOCUS11805</name>
</gene>
<sequence>MATEAPPAVQYRDLTAECQQLMTKIADLESDRTEHVLVEDALKPLDGSRRAYRLVGDVLVERTVAEVLPSISQNKDNLNTTIDALRERLSIRQKKAAELKAKHNLGQ</sequence>
<organism evidence="4">
    <name type="scientific">Pseudo-nitzschia australis</name>
    <dbReference type="NCBI Taxonomy" id="44445"/>
    <lineage>
        <taxon>Eukaryota</taxon>
        <taxon>Sar</taxon>
        <taxon>Stramenopiles</taxon>
        <taxon>Ochrophyta</taxon>
        <taxon>Bacillariophyta</taxon>
        <taxon>Bacillariophyceae</taxon>
        <taxon>Bacillariophycidae</taxon>
        <taxon>Bacillariales</taxon>
        <taxon>Bacillariaceae</taxon>
        <taxon>Pseudo-nitzschia</taxon>
    </lineage>
</organism>
<dbReference type="InterPro" id="IPR002777">
    <property type="entry name" value="PFD_beta-like"/>
</dbReference>
<evidence type="ECO:0000256" key="1">
    <source>
        <dbReference type="ARBA" id="ARBA00008045"/>
    </source>
</evidence>
<dbReference type="GO" id="GO:0006457">
    <property type="term" value="P:protein folding"/>
    <property type="evidence" value="ECO:0007669"/>
    <property type="project" value="InterPro"/>
</dbReference>
<dbReference type="InterPro" id="IPR009053">
    <property type="entry name" value="Prefoldin"/>
</dbReference>
<feature type="coiled-coil region" evidence="3">
    <location>
        <begin position="68"/>
        <end position="102"/>
    </location>
</feature>
<protein>
    <recommendedName>
        <fullName evidence="5">Prefoldin subunit 2</fullName>
    </recommendedName>
</protein>
<dbReference type="Gene3D" id="1.10.287.370">
    <property type="match status" value="1"/>
</dbReference>
<dbReference type="GO" id="GO:0016272">
    <property type="term" value="C:prefoldin complex"/>
    <property type="evidence" value="ECO:0007669"/>
    <property type="project" value="InterPro"/>
</dbReference>
<dbReference type="CDD" id="cd23163">
    <property type="entry name" value="Prefoldin_2"/>
    <property type="match status" value="1"/>
</dbReference>
<dbReference type="Pfam" id="PF01920">
    <property type="entry name" value="Prefoldin_2"/>
    <property type="match status" value="1"/>
</dbReference>
<dbReference type="AlphaFoldDB" id="A0A7S4EK02"/>
<keyword evidence="3" id="KW-0175">Coiled coil</keyword>
<dbReference type="InterPro" id="IPR027235">
    <property type="entry name" value="PFD2"/>
</dbReference>
<dbReference type="EMBL" id="HBIX01016311">
    <property type="protein sequence ID" value="CAE0719051.1"/>
    <property type="molecule type" value="Transcribed_RNA"/>
</dbReference>
<keyword evidence="2" id="KW-0143">Chaperone</keyword>
<dbReference type="PANTHER" id="PTHR13303">
    <property type="entry name" value="PREFOLDIN SUBUNIT 2"/>
    <property type="match status" value="1"/>
</dbReference>
<accession>A0A7S4EK02</accession>
<evidence type="ECO:0000256" key="3">
    <source>
        <dbReference type="SAM" id="Coils"/>
    </source>
</evidence>
<proteinExistence type="inferred from homology"/>